<evidence type="ECO:0000313" key="2">
    <source>
        <dbReference type="Proteomes" id="UP000308652"/>
    </source>
</evidence>
<accession>A0A5C3MHS9</accession>
<name>A0A5C3MHS9_9AGAR</name>
<dbReference type="STRING" id="68775.A0A5C3MHS9"/>
<keyword evidence="2" id="KW-1185">Reference proteome</keyword>
<sequence>MFVEYPVVLISSRQYAQVVMHSANLTLVGLDFKYVWKTTSLETIEDGIGELAQHPFSQQLSLPFLTLLDNAVGRFITWQLVRRYPLIFGPWREVRRPRKIILYGRSKFTSVATHR</sequence>
<dbReference type="AlphaFoldDB" id="A0A5C3MHS9"/>
<proteinExistence type="predicted"/>
<dbReference type="Proteomes" id="UP000308652">
    <property type="component" value="Unassembled WGS sequence"/>
</dbReference>
<dbReference type="OrthoDB" id="3141012at2759"/>
<dbReference type="EMBL" id="ML213596">
    <property type="protein sequence ID" value="TFK40721.1"/>
    <property type="molecule type" value="Genomic_DNA"/>
</dbReference>
<gene>
    <name evidence="1" type="ORF">BDQ12DRAFT_679913</name>
</gene>
<reference evidence="1 2" key="1">
    <citation type="journal article" date="2019" name="Nat. Ecol. Evol.">
        <title>Megaphylogeny resolves global patterns of mushroom evolution.</title>
        <authorList>
            <person name="Varga T."/>
            <person name="Krizsan K."/>
            <person name="Foldi C."/>
            <person name="Dima B."/>
            <person name="Sanchez-Garcia M."/>
            <person name="Sanchez-Ramirez S."/>
            <person name="Szollosi G.J."/>
            <person name="Szarkandi J.G."/>
            <person name="Papp V."/>
            <person name="Albert L."/>
            <person name="Andreopoulos W."/>
            <person name="Angelini C."/>
            <person name="Antonin V."/>
            <person name="Barry K.W."/>
            <person name="Bougher N.L."/>
            <person name="Buchanan P."/>
            <person name="Buyck B."/>
            <person name="Bense V."/>
            <person name="Catcheside P."/>
            <person name="Chovatia M."/>
            <person name="Cooper J."/>
            <person name="Damon W."/>
            <person name="Desjardin D."/>
            <person name="Finy P."/>
            <person name="Geml J."/>
            <person name="Haridas S."/>
            <person name="Hughes K."/>
            <person name="Justo A."/>
            <person name="Karasinski D."/>
            <person name="Kautmanova I."/>
            <person name="Kiss B."/>
            <person name="Kocsube S."/>
            <person name="Kotiranta H."/>
            <person name="LaButti K.M."/>
            <person name="Lechner B.E."/>
            <person name="Liimatainen K."/>
            <person name="Lipzen A."/>
            <person name="Lukacs Z."/>
            <person name="Mihaltcheva S."/>
            <person name="Morgado L.N."/>
            <person name="Niskanen T."/>
            <person name="Noordeloos M.E."/>
            <person name="Ohm R.A."/>
            <person name="Ortiz-Santana B."/>
            <person name="Ovrebo C."/>
            <person name="Racz N."/>
            <person name="Riley R."/>
            <person name="Savchenko A."/>
            <person name="Shiryaev A."/>
            <person name="Soop K."/>
            <person name="Spirin V."/>
            <person name="Szebenyi C."/>
            <person name="Tomsovsky M."/>
            <person name="Tulloss R.E."/>
            <person name="Uehling J."/>
            <person name="Grigoriev I.V."/>
            <person name="Vagvolgyi C."/>
            <person name="Papp T."/>
            <person name="Martin F.M."/>
            <person name="Miettinen O."/>
            <person name="Hibbett D.S."/>
            <person name="Nagy L.G."/>
        </authorList>
    </citation>
    <scope>NUCLEOTIDE SEQUENCE [LARGE SCALE GENOMIC DNA]</scope>
    <source>
        <strain evidence="1 2">CBS 166.37</strain>
    </source>
</reference>
<protein>
    <submittedName>
        <fullName evidence="1">Uncharacterized protein</fullName>
    </submittedName>
</protein>
<organism evidence="1 2">
    <name type="scientific">Crucibulum laeve</name>
    <dbReference type="NCBI Taxonomy" id="68775"/>
    <lineage>
        <taxon>Eukaryota</taxon>
        <taxon>Fungi</taxon>
        <taxon>Dikarya</taxon>
        <taxon>Basidiomycota</taxon>
        <taxon>Agaricomycotina</taxon>
        <taxon>Agaricomycetes</taxon>
        <taxon>Agaricomycetidae</taxon>
        <taxon>Agaricales</taxon>
        <taxon>Agaricineae</taxon>
        <taxon>Nidulariaceae</taxon>
        <taxon>Crucibulum</taxon>
    </lineage>
</organism>
<evidence type="ECO:0000313" key="1">
    <source>
        <dbReference type="EMBL" id="TFK40721.1"/>
    </source>
</evidence>